<reference evidence="8 9" key="1">
    <citation type="submission" date="2014-07" db="EMBL/GenBank/DDBJ databases">
        <title>Comparative genomic insights into amoeba endosymbionts belonging to the families of Holosporaceae and Candidatus Midichloriaceae within Rickettsiales.</title>
        <authorList>
            <person name="Wang Z."/>
            <person name="Wu M."/>
        </authorList>
    </citation>
    <scope>NUCLEOTIDE SEQUENCE [LARGE SCALE GENOMIC DNA]</scope>
    <source>
        <strain evidence="8">PRA3</strain>
    </source>
</reference>
<evidence type="ECO:0000259" key="7">
    <source>
        <dbReference type="Pfam" id="PF00156"/>
    </source>
</evidence>
<dbReference type="HOGENOM" id="CLU_1040861_0_0_5"/>
<dbReference type="Proteomes" id="UP000028926">
    <property type="component" value="Chromosome"/>
</dbReference>
<dbReference type="GO" id="GO:0004749">
    <property type="term" value="F:ribose phosphate diphosphokinase activity"/>
    <property type="evidence" value="ECO:0007669"/>
    <property type="project" value="UniProtKB-EC"/>
</dbReference>
<dbReference type="CDD" id="cd06223">
    <property type="entry name" value="PRTases_typeI"/>
    <property type="match status" value="1"/>
</dbReference>
<keyword evidence="4" id="KW-0418">Kinase</keyword>
<dbReference type="Pfam" id="PF00156">
    <property type="entry name" value="Pribosyltran"/>
    <property type="match status" value="1"/>
</dbReference>
<dbReference type="GO" id="GO:0005524">
    <property type="term" value="F:ATP binding"/>
    <property type="evidence" value="ECO:0007669"/>
    <property type="project" value="UniProtKB-KW"/>
</dbReference>
<dbReference type="PANTHER" id="PTHR10210">
    <property type="entry name" value="RIBOSE-PHOSPHATE DIPHOSPHOKINASE FAMILY MEMBER"/>
    <property type="match status" value="1"/>
</dbReference>
<dbReference type="EMBL" id="CP008941">
    <property type="protein sequence ID" value="AIK97108.1"/>
    <property type="molecule type" value="Genomic_DNA"/>
</dbReference>
<dbReference type="GO" id="GO:0006015">
    <property type="term" value="P:5-phosphoribose 1-diphosphate biosynthetic process"/>
    <property type="evidence" value="ECO:0007669"/>
    <property type="project" value="TreeGrafter"/>
</dbReference>
<dbReference type="RefSeq" id="WP_038466211.1">
    <property type="nucleotide sequence ID" value="NZ_CP008941.1"/>
</dbReference>
<dbReference type="InterPro" id="IPR029057">
    <property type="entry name" value="PRTase-like"/>
</dbReference>
<dbReference type="InterPro" id="IPR005946">
    <property type="entry name" value="Rib-P_diPkinase"/>
</dbReference>
<dbReference type="eggNOG" id="COG0462">
    <property type="taxonomic scope" value="Bacteria"/>
</dbReference>
<dbReference type="GO" id="GO:0016301">
    <property type="term" value="F:kinase activity"/>
    <property type="evidence" value="ECO:0007669"/>
    <property type="project" value="UniProtKB-KW"/>
</dbReference>
<dbReference type="OrthoDB" id="324294at2"/>
<organism evidence="8 9">
    <name type="scientific">Candidatus Odyssella acanthamoebae</name>
    <dbReference type="NCBI Taxonomy" id="91604"/>
    <lineage>
        <taxon>Bacteria</taxon>
        <taxon>Pseudomonadati</taxon>
        <taxon>Pseudomonadota</taxon>
        <taxon>Alphaproteobacteria</taxon>
        <taxon>Holosporales</taxon>
        <taxon>Candidatus Paracaedibacteraceae</taxon>
        <taxon>Candidatus Odyssella</taxon>
    </lineage>
</organism>
<dbReference type="GO" id="GO:0005737">
    <property type="term" value="C:cytoplasm"/>
    <property type="evidence" value="ECO:0007669"/>
    <property type="project" value="TreeGrafter"/>
</dbReference>
<dbReference type="GO" id="GO:0002189">
    <property type="term" value="C:ribose phosphate diphosphokinase complex"/>
    <property type="evidence" value="ECO:0007669"/>
    <property type="project" value="TreeGrafter"/>
</dbReference>
<evidence type="ECO:0000256" key="5">
    <source>
        <dbReference type="ARBA" id="ARBA00022840"/>
    </source>
</evidence>
<proteinExistence type="predicted"/>
<feature type="domain" description="Phosphoribosyltransferase" evidence="7">
    <location>
        <begin position="133"/>
        <end position="221"/>
    </location>
</feature>
<dbReference type="EC" id="2.7.6.1" evidence="1"/>
<dbReference type="PANTHER" id="PTHR10210:SF32">
    <property type="entry name" value="RIBOSE-PHOSPHATE PYROPHOSPHOKINASE 2"/>
    <property type="match status" value="1"/>
</dbReference>
<dbReference type="AlphaFoldDB" id="A0A077AZI5"/>
<evidence type="ECO:0000256" key="3">
    <source>
        <dbReference type="ARBA" id="ARBA00022741"/>
    </source>
</evidence>
<accession>A0A077AZI5</accession>
<dbReference type="GO" id="GO:0000287">
    <property type="term" value="F:magnesium ion binding"/>
    <property type="evidence" value="ECO:0007669"/>
    <property type="project" value="InterPro"/>
</dbReference>
<protein>
    <recommendedName>
        <fullName evidence="1">ribose-phosphate diphosphokinase</fullName>
        <ecNumber evidence="1">2.7.6.1</ecNumber>
    </recommendedName>
</protein>
<keyword evidence="3" id="KW-0547">Nucleotide-binding</keyword>
<evidence type="ECO:0000313" key="8">
    <source>
        <dbReference type="EMBL" id="AIK97108.1"/>
    </source>
</evidence>
<sequence length="267" mass="29745">MITYVTPSAIHLAGETDRIVEVSLFCDGAYDINLPEEIQNCPVRLIHNNRNHDDWILLYLLVEKFAHRQCPLHLMLPYLSYGRQTPDYLQTLFKPLNHTAIQQIATFDLHQDRDGIINLSTAALLAADIKTRGLETALLISPDRGSISRVERLATLTGQQVVGLEKVRSHDGVTITSSSALSAEGKSIIIDDMIDTGSTLKACIQYLLRQGFKDVHVYATHGVLSWGIGEWAEDLASLTFINTLPAVSGNDTVRWLDIRGELIHYAK</sequence>
<gene>
    <name evidence="8" type="ORF">ID47_10795</name>
</gene>
<name>A0A077AZI5_9PROT</name>
<keyword evidence="5" id="KW-0067">ATP-binding</keyword>
<evidence type="ECO:0000256" key="1">
    <source>
        <dbReference type="ARBA" id="ARBA00013247"/>
    </source>
</evidence>
<dbReference type="STRING" id="91604.ID47_10795"/>
<dbReference type="GO" id="GO:0006164">
    <property type="term" value="P:purine nucleotide biosynthetic process"/>
    <property type="evidence" value="ECO:0007669"/>
    <property type="project" value="TreeGrafter"/>
</dbReference>
<dbReference type="Gene3D" id="3.40.50.2020">
    <property type="match status" value="2"/>
</dbReference>
<evidence type="ECO:0000256" key="2">
    <source>
        <dbReference type="ARBA" id="ARBA00022679"/>
    </source>
</evidence>
<dbReference type="KEGG" id="paca:ID47_10795"/>
<evidence type="ECO:0000256" key="4">
    <source>
        <dbReference type="ARBA" id="ARBA00022777"/>
    </source>
</evidence>
<keyword evidence="2" id="KW-0808">Transferase</keyword>
<keyword evidence="9" id="KW-1185">Reference proteome</keyword>
<evidence type="ECO:0000256" key="6">
    <source>
        <dbReference type="ARBA" id="ARBA00049535"/>
    </source>
</evidence>
<dbReference type="SUPFAM" id="SSF53271">
    <property type="entry name" value="PRTase-like"/>
    <property type="match status" value="2"/>
</dbReference>
<dbReference type="InterPro" id="IPR000836">
    <property type="entry name" value="PRTase_dom"/>
</dbReference>
<comment type="catalytic activity">
    <reaction evidence="6">
        <text>D-ribose 5-phosphate + ATP = 5-phospho-alpha-D-ribose 1-diphosphate + AMP + H(+)</text>
        <dbReference type="Rhea" id="RHEA:15609"/>
        <dbReference type="ChEBI" id="CHEBI:15378"/>
        <dbReference type="ChEBI" id="CHEBI:30616"/>
        <dbReference type="ChEBI" id="CHEBI:58017"/>
        <dbReference type="ChEBI" id="CHEBI:78346"/>
        <dbReference type="ChEBI" id="CHEBI:456215"/>
        <dbReference type="EC" id="2.7.6.1"/>
    </reaction>
</comment>
<evidence type="ECO:0000313" key="9">
    <source>
        <dbReference type="Proteomes" id="UP000028926"/>
    </source>
</evidence>